<keyword evidence="1" id="KW-0732">Signal</keyword>
<sequence length="141" mass="16190">MSKIIKTLAYICIAAAAITFTSCTKDLELTQKQREFTEMLQPGLVTNGTYTMEYSSENCQLSSTSDGKYRVMTDDQSRYMEANVTGNMKELGTSVNVHLKWYLNDNLNQKELTMIVSKMENDTYWLWNEEESTGVIIRKLI</sequence>
<accession>A0A9D9IHW7</accession>
<evidence type="ECO:0000313" key="3">
    <source>
        <dbReference type="Proteomes" id="UP000823604"/>
    </source>
</evidence>
<dbReference type="AlphaFoldDB" id="A0A9D9IHW7"/>
<feature type="chain" id="PRO_5038454889" description="Lipoprotein" evidence="1">
    <location>
        <begin position="25"/>
        <end position="141"/>
    </location>
</feature>
<gene>
    <name evidence="2" type="ORF">IAB81_00560</name>
</gene>
<dbReference type="PROSITE" id="PS51257">
    <property type="entry name" value="PROKAR_LIPOPROTEIN"/>
    <property type="match status" value="1"/>
</dbReference>
<protein>
    <recommendedName>
        <fullName evidence="4">Lipoprotein</fullName>
    </recommendedName>
</protein>
<feature type="signal peptide" evidence="1">
    <location>
        <begin position="1"/>
        <end position="24"/>
    </location>
</feature>
<proteinExistence type="predicted"/>
<evidence type="ECO:0000313" key="2">
    <source>
        <dbReference type="EMBL" id="MBO8472108.1"/>
    </source>
</evidence>
<evidence type="ECO:0008006" key="4">
    <source>
        <dbReference type="Google" id="ProtNLM"/>
    </source>
</evidence>
<dbReference type="Proteomes" id="UP000823604">
    <property type="component" value="Unassembled WGS sequence"/>
</dbReference>
<name>A0A9D9IHW7_9BACT</name>
<comment type="caution">
    <text evidence="2">The sequence shown here is derived from an EMBL/GenBank/DDBJ whole genome shotgun (WGS) entry which is preliminary data.</text>
</comment>
<reference evidence="2" key="2">
    <citation type="journal article" date="2021" name="PeerJ">
        <title>Extensive microbial diversity within the chicken gut microbiome revealed by metagenomics and culture.</title>
        <authorList>
            <person name="Gilroy R."/>
            <person name="Ravi A."/>
            <person name="Getino M."/>
            <person name="Pursley I."/>
            <person name="Horton D.L."/>
            <person name="Alikhan N.F."/>
            <person name="Baker D."/>
            <person name="Gharbi K."/>
            <person name="Hall N."/>
            <person name="Watson M."/>
            <person name="Adriaenssens E.M."/>
            <person name="Foster-Nyarko E."/>
            <person name="Jarju S."/>
            <person name="Secka A."/>
            <person name="Antonio M."/>
            <person name="Oren A."/>
            <person name="Chaudhuri R.R."/>
            <person name="La Ragione R."/>
            <person name="Hildebrand F."/>
            <person name="Pallen M.J."/>
        </authorList>
    </citation>
    <scope>NUCLEOTIDE SEQUENCE</scope>
    <source>
        <strain evidence="2">B1-8020</strain>
    </source>
</reference>
<evidence type="ECO:0000256" key="1">
    <source>
        <dbReference type="SAM" id="SignalP"/>
    </source>
</evidence>
<dbReference type="EMBL" id="JADIMA010000007">
    <property type="protein sequence ID" value="MBO8472108.1"/>
    <property type="molecule type" value="Genomic_DNA"/>
</dbReference>
<organism evidence="2 3">
    <name type="scientific">Candidatus Merdivivens pullicola</name>
    <dbReference type="NCBI Taxonomy" id="2840872"/>
    <lineage>
        <taxon>Bacteria</taxon>
        <taxon>Pseudomonadati</taxon>
        <taxon>Bacteroidota</taxon>
        <taxon>Bacteroidia</taxon>
        <taxon>Bacteroidales</taxon>
        <taxon>Muribaculaceae</taxon>
        <taxon>Muribaculaceae incertae sedis</taxon>
        <taxon>Candidatus Merdivivens</taxon>
    </lineage>
</organism>
<reference evidence="2" key="1">
    <citation type="submission" date="2020-10" db="EMBL/GenBank/DDBJ databases">
        <authorList>
            <person name="Gilroy R."/>
        </authorList>
    </citation>
    <scope>NUCLEOTIDE SEQUENCE</scope>
    <source>
        <strain evidence="2">B1-8020</strain>
    </source>
</reference>